<proteinExistence type="predicted"/>
<reference evidence="1 2" key="1">
    <citation type="submission" date="2023-07" db="EMBL/GenBank/DDBJ databases">
        <title>Genomic Encyclopedia of Type Strains, Phase IV (KMG-IV): sequencing the most valuable type-strain genomes for metagenomic binning, comparative biology and taxonomic classification.</title>
        <authorList>
            <person name="Goeker M."/>
        </authorList>
    </citation>
    <scope>NUCLEOTIDE SEQUENCE [LARGE SCALE GENOMIC DNA]</scope>
    <source>
        <strain evidence="1 2">DSM 17740</strain>
    </source>
</reference>
<dbReference type="Pfam" id="PF08812">
    <property type="entry name" value="YtxC"/>
    <property type="match status" value="1"/>
</dbReference>
<gene>
    <name evidence="1" type="ORF">J2S00_000597</name>
</gene>
<evidence type="ECO:0000313" key="1">
    <source>
        <dbReference type="EMBL" id="MDQ0337814.1"/>
    </source>
</evidence>
<protein>
    <submittedName>
        <fullName evidence="1">Sporulation protein YtxC</fullName>
    </submittedName>
</protein>
<organism evidence="1 2">
    <name type="scientific">Caldalkalibacillus uzonensis</name>
    <dbReference type="NCBI Taxonomy" id="353224"/>
    <lineage>
        <taxon>Bacteria</taxon>
        <taxon>Bacillati</taxon>
        <taxon>Bacillota</taxon>
        <taxon>Bacilli</taxon>
        <taxon>Bacillales</taxon>
        <taxon>Bacillaceae</taxon>
        <taxon>Caldalkalibacillus</taxon>
    </lineage>
</organism>
<name>A0ABU0CN31_9BACI</name>
<keyword evidence="2" id="KW-1185">Reference proteome</keyword>
<dbReference type="RefSeq" id="WP_307335250.1">
    <property type="nucleotide sequence ID" value="NZ_JAUSUQ010000002.1"/>
</dbReference>
<dbReference type="Proteomes" id="UP001232445">
    <property type="component" value="Unassembled WGS sequence"/>
</dbReference>
<evidence type="ECO:0000313" key="2">
    <source>
        <dbReference type="Proteomes" id="UP001232445"/>
    </source>
</evidence>
<accession>A0ABU0CN31</accession>
<dbReference type="EMBL" id="JAUSUQ010000002">
    <property type="protein sequence ID" value="MDQ0337814.1"/>
    <property type="molecule type" value="Genomic_DNA"/>
</dbReference>
<comment type="caution">
    <text evidence="1">The sequence shown here is derived from an EMBL/GenBank/DDBJ whole genome shotgun (WGS) entry which is preliminary data.</text>
</comment>
<dbReference type="InterPro" id="IPR014199">
    <property type="entry name" value="Spore_YtxC"/>
</dbReference>
<sequence length="309" mass="37368">MFSIRFESGHQSLWKKEWMLFVEDMYQSVRWLEQLEFDVQFDYTQQDLTIHCCKLPETLSAEEARRVWQHVFSSLVSDFLVDKMEDYLLVDLIQHTYGYRQLEELSRLYLYCDQVLNTAEEEEQLEWPHEVKVEERKQLIYQQVYIYLSEADTLHLQGFFQFRLKAYHQQLQEAVEYAIDEYVLDQEYERFIQLLRLFVTSQMPKCALLHVVHTGQRHFHVFDDEGKLVTQEELMERLAEWTGSFTNQDELIISALMSYLPRRIVLHTLHPDQAVIRTLQHIFGERIRVCTGCEQCERWKRETQRYTQG</sequence>